<dbReference type="AlphaFoldDB" id="A0A1I4V080"/>
<dbReference type="HAMAP" id="MF_00213">
    <property type="entry name" value="HypA_HybF"/>
    <property type="match status" value="1"/>
</dbReference>
<comment type="caution">
    <text evidence="4">Lacks conserved residue(s) required for the propagation of feature annotation.</text>
</comment>
<feature type="binding site" evidence="4">
    <location>
        <position position="73"/>
    </location>
    <ligand>
        <name>Zn(2+)</name>
        <dbReference type="ChEBI" id="CHEBI:29105"/>
    </ligand>
</feature>
<evidence type="ECO:0000256" key="3">
    <source>
        <dbReference type="ARBA" id="ARBA00022833"/>
    </source>
</evidence>
<dbReference type="InterPro" id="IPR000688">
    <property type="entry name" value="HypA/HybF"/>
</dbReference>
<keyword evidence="6" id="KW-1185">Reference proteome</keyword>
<evidence type="ECO:0000313" key="5">
    <source>
        <dbReference type="EMBL" id="SFM94667.1"/>
    </source>
</evidence>
<comment type="function">
    <text evidence="4">Involved in the maturation of [NiFe] hydrogenases. Required for nickel insertion into the metal center of the hydrogenase.</text>
</comment>
<dbReference type="GO" id="GO:0008270">
    <property type="term" value="F:zinc ion binding"/>
    <property type="evidence" value="ECO:0007669"/>
    <property type="project" value="UniProtKB-UniRule"/>
</dbReference>
<dbReference type="PANTHER" id="PTHR34535:SF3">
    <property type="entry name" value="HYDROGENASE MATURATION FACTOR HYPA"/>
    <property type="match status" value="1"/>
</dbReference>
<reference evidence="5 6" key="1">
    <citation type="submission" date="2016-10" db="EMBL/GenBank/DDBJ databases">
        <authorList>
            <person name="de Groot N.N."/>
        </authorList>
    </citation>
    <scope>NUCLEOTIDE SEQUENCE [LARGE SCALE GENOMIC DNA]</scope>
    <source>
        <strain evidence="5 6">DSM 9990</strain>
    </source>
</reference>
<accession>A0A1I4V080</accession>
<keyword evidence="1 4" id="KW-0533">Nickel</keyword>
<organism evidence="5 6">
    <name type="scientific">Thermodesulforhabdus norvegica</name>
    <dbReference type="NCBI Taxonomy" id="39841"/>
    <lineage>
        <taxon>Bacteria</taxon>
        <taxon>Pseudomonadati</taxon>
        <taxon>Thermodesulfobacteriota</taxon>
        <taxon>Syntrophobacteria</taxon>
        <taxon>Syntrophobacterales</taxon>
        <taxon>Thermodesulforhabdaceae</taxon>
        <taxon>Thermodesulforhabdus</taxon>
    </lineage>
</organism>
<dbReference type="Gene3D" id="3.30.2320.80">
    <property type="match status" value="1"/>
</dbReference>
<feature type="binding site" evidence="4">
    <location>
        <position position="89"/>
    </location>
    <ligand>
        <name>Zn(2+)</name>
        <dbReference type="ChEBI" id="CHEBI:29105"/>
    </ligand>
</feature>
<dbReference type="GO" id="GO:0016151">
    <property type="term" value="F:nickel cation binding"/>
    <property type="evidence" value="ECO:0007669"/>
    <property type="project" value="UniProtKB-UniRule"/>
</dbReference>
<proteinExistence type="inferred from homology"/>
<keyword evidence="3 4" id="KW-0862">Zinc</keyword>
<sequence length="115" mass="12566">MSIAQALFDIVRDEAERHGLSRVERVAVQVGEMAAVVPEALRLCFSIISRGTFAENSELDIEIVPVVARCRRCGLMFEVENFSFRCPDCGTEGADCMSGRELLVLEVEGLSGGEV</sequence>
<keyword evidence="2 4" id="KW-0479">Metal-binding</keyword>
<feature type="binding site" evidence="4">
    <location>
        <position position="70"/>
    </location>
    <ligand>
        <name>Zn(2+)</name>
        <dbReference type="ChEBI" id="CHEBI:29105"/>
    </ligand>
</feature>
<dbReference type="PANTHER" id="PTHR34535">
    <property type="entry name" value="HYDROGENASE MATURATION FACTOR HYPA"/>
    <property type="match status" value="1"/>
</dbReference>
<comment type="similarity">
    <text evidence="4">Belongs to the HypA/HybF family.</text>
</comment>
<dbReference type="NCBIfam" id="TIGR00100">
    <property type="entry name" value="hypA"/>
    <property type="match status" value="1"/>
</dbReference>
<dbReference type="OrthoDB" id="9800361at2"/>
<feature type="binding site" evidence="4">
    <location>
        <position position="86"/>
    </location>
    <ligand>
        <name>Zn(2+)</name>
        <dbReference type="ChEBI" id="CHEBI:29105"/>
    </ligand>
</feature>
<dbReference type="EMBL" id="FOUU01000007">
    <property type="protein sequence ID" value="SFM94667.1"/>
    <property type="molecule type" value="Genomic_DNA"/>
</dbReference>
<evidence type="ECO:0000256" key="1">
    <source>
        <dbReference type="ARBA" id="ARBA00022596"/>
    </source>
</evidence>
<evidence type="ECO:0000313" key="6">
    <source>
        <dbReference type="Proteomes" id="UP000199611"/>
    </source>
</evidence>
<evidence type="ECO:0000256" key="4">
    <source>
        <dbReference type="HAMAP-Rule" id="MF_00213"/>
    </source>
</evidence>
<protein>
    <recommendedName>
        <fullName evidence="4">Hydrogenase maturation factor HypA</fullName>
    </recommendedName>
</protein>
<name>A0A1I4V080_9BACT</name>
<gene>
    <name evidence="4" type="primary">hypA</name>
    <name evidence="5" type="ORF">SAMN05660836_02073</name>
</gene>
<evidence type="ECO:0000256" key="2">
    <source>
        <dbReference type="ARBA" id="ARBA00022723"/>
    </source>
</evidence>
<dbReference type="STRING" id="39841.SAMN05660836_02073"/>
<dbReference type="RefSeq" id="WP_093395578.1">
    <property type="nucleotide sequence ID" value="NZ_FOUU01000007.1"/>
</dbReference>
<dbReference type="Pfam" id="PF01155">
    <property type="entry name" value="HypA"/>
    <property type="match status" value="1"/>
</dbReference>
<dbReference type="PIRSF" id="PIRSF004761">
    <property type="entry name" value="Hydrgn_mat_HypA"/>
    <property type="match status" value="1"/>
</dbReference>
<dbReference type="Proteomes" id="UP000199611">
    <property type="component" value="Unassembled WGS sequence"/>
</dbReference>
<dbReference type="GO" id="GO:0051604">
    <property type="term" value="P:protein maturation"/>
    <property type="evidence" value="ECO:0007669"/>
    <property type="project" value="InterPro"/>
</dbReference>